<evidence type="ECO:0000313" key="3">
    <source>
        <dbReference type="Proteomes" id="UP000476176"/>
    </source>
</evidence>
<proteinExistence type="predicted"/>
<dbReference type="EMBL" id="QXFX01000908">
    <property type="protein sequence ID" value="KAE9101074.1"/>
    <property type="molecule type" value="Genomic_DNA"/>
</dbReference>
<evidence type="ECO:0000313" key="2">
    <source>
        <dbReference type="EMBL" id="KAE9216950.1"/>
    </source>
</evidence>
<dbReference type="EMBL" id="QXGC01000907">
    <property type="protein sequence ID" value="KAE9216950.1"/>
    <property type="molecule type" value="Genomic_DNA"/>
</dbReference>
<dbReference type="Proteomes" id="UP000476176">
    <property type="component" value="Unassembled WGS sequence"/>
</dbReference>
<organism evidence="1 4">
    <name type="scientific">Phytophthora fragariae</name>
    <dbReference type="NCBI Taxonomy" id="53985"/>
    <lineage>
        <taxon>Eukaryota</taxon>
        <taxon>Sar</taxon>
        <taxon>Stramenopiles</taxon>
        <taxon>Oomycota</taxon>
        <taxon>Peronosporomycetes</taxon>
        <taxon>Peronosporales</taxon>
        <taxon>Peronosporaceae</taxon>
        <taxon>Phytophthora</taxon>
    </lineage>
</organism>
<comment type="caution">
    <text evidence="1">The sequence shown here is derived from an EMBL/GenBank/DDBJ whole genome shotgun (WGS) entry which is preliminary data.</text>
</comment>
<sequence length="118" mass="13202">MRSPASVYSVSLSATAARVVAASPPASPPGRLLCPRHRLSLPRRQRKVIRNAPLILLVKPVTVTPVSMKKWCVCGTKWSIVVVFQTLISLARVLRPRRRRLCRLHRLHRLVANPARGC</sequence>
<dbReference type="AlphaFoldDB" id="A0A6G0KX61"/>
<name>A0A6G0KX61_9STRA</name>
<evidence type="ECO:0000313" key="4">
    <source>
        <dbReference type="Proteomes" id="UP000488956"/>
    </source>
</evidence>
<dbReference type="Proteomes" id="UP000488956">
    <property type="component" value="Unassembled WGS sequence"/>
</dbReference>
<gene>
    <name evidence="2" type="ORF">PF004_g14300</name>
    <name evidence="1" type="ORF">PF010_g14573</name>
</gene>
<reference evidence="3 4" key="1">
    <citation type="submission" date="2018-09" db="EMBL/GenBank/DDBJ databases">
        <title>Genomic investigation of the strawberry pathogen Phytophthora fragariae indicates pathogenicity is determined by transcriptional variation in three key races.</title>
        <authorList>
            <person name="Adams T.M."/>
            <person name="Armitage A.D."/>
            <person name="Sobczyk M.K."/>
            <person name="Bates H.J."/>
            <person name="Dunwell J.M."/>
            <person name="Nellist C.F."/>
            <person name="Harrison R.J."/>
        </authorList>
    </citation>
    <scope>NUCLEOTIDE SEQUENCE [LARGE SCALE GENOMIC DNA]</scope>
    <source>
        <strain evidence="2 3">BC-23</strain>
        <strain evidence="1 4">ONT-3</strain>
    </source>
</reference>
<evidence type="ECO:0000313" key="1">
    <source>
        <dbReference type="EMBL" id="KAE9101074.1"/>
    </source>
</evidence>
<accession>A0A6G0KX61</accession>
<protein>
    <submittedName>
        <fullName evidence="1">Uncharacterized protein</fullName>
    </submittedName>
</protein>